<evidence type="ECO:0000313" key="3">
    <source>
        <dbReference type="Proteomes" id="UP000478064"/>
    </source>
</evidence>
<dbReference type="AlphaFoldDB" id="A0A6L5I2B0"/>
<feature type="non-terminal residue" evidence="2">
    <location>
        <position position="1"/>
    </location>
</feature>
<dbReference type="EMBL" id="WIVU01000274">
    <property type="protein sequence ID" value="MQU09703.1"/>
    <property type="molecule type" value="Genomic_DNA"/>
</dbReference>
<evidence type="ECO:0000256" key="1">
    <source>
        <dbReference type="SAM" id="MobiDB-lite"/>
    </source>
</evidence>
<protein>
    <submittedName>
        <fullName evidence="2">TIGR03746 family integrating conjugative element protein</fullName>
    </submittedName>
</protein>
<reference evidence="2 3" key="1">
    <citation type="submission" date="2019-10" db="EMBL/GenBank/DDBJ databases">
        <title>Evaluation of single-gene subtyping targets for Pseudomonas.</title>
        <authorList>
            <person name="Reichler S.J."/>
            <person name="Orsi R.H."/>
            <person name="Wiedmann M."/>
            <person name="Martin N.H."/>
            <person name="Murphy S.I."/>
        </authorList>
    </citation>
    <scope>NUCLEOTIDE SEQUENCE [LARGE SCALE GENOMIC DNA]</scope>
    <source>
        <strain evidence="2 3">FSL R10-1637</strain>
    </source>
</reference>
<sequence length="36" mass="3660">ALDCYEGAPQRISAPEPMRPVPGGLSPQAPQGGNTP</sequence>
<dbReference type="Proteomes" id="UP000478064">
    <property type="component" value="Unassembled WGS sequence"/>
</dbReference>
<feature type="region of interest" description="Disordered" evidence="1">
    <location>
        <begin position="1"/>
        <end position="36"/>
    </location>
</feature>
<name>A0A6L5I2B0_9PSED</name>
<organism evidence="2 3">
    <name type="scientific">Pseudomonas helleri</name>
    <dbReference type="NCBI Taxonomy" id="1608996"/>
    <lineage>
        <taxon>Bacteria</taxon>
        <taxon>Pseudomonadati</taxon>
        <taxon>Pseudomonadota</taxon>
        <taxon>Gammaproteobacteria</taxon>
        <taxon>Pseudomonadales</taxon>
        <taxon>Pseudomonadaceae</taxon>
        <taxon>Pseudomonas</taxon>
    </lineage>
</organism>
<proteinExistence type="predicted"/>
<comment type="caution">
    <text evidence="2">The sequence shown here is derived from an EMBL/GenBank/DDBJ whole genome shotgun (WGS) entry which is preliminary data.</text>
</comment>
<gene>
    <name evidence="2" type="ORF">GHO27_29190</name>
</gene>
<accession>A0A6L5I2B0</accession>
<evidence type="ECO:0000313" key="2">
    <source>
        <dbReference type="EMBL" id="MQU09703.1"/>
    </source>
</evidence>